<dbReference type="GO" id="GO:0003677">
    <property type="term" value="F:DNA binding"/>
    <property type="evidence" value="ECO:0007669"/>
    <property type="project" value="InterPro"/>
</dbReference>
<dbReference type="GO" id="GO:0009360">
    <property type="term" value="C:DNA polymerase III complex"/>
    <property type="evidence" value="ECO:0007669"/>
    <property type="project" value="InterPro"/>
</dbReference>
<reference evidence="12" key="1">
    <citation type="submission" date="2014-11" db="EMBL/GenBank/DDBJ databases">
        <authorList>
            <person name="Hornung B.V."/>
        </authorList>
    </citation>
    <scope>NUCLEOTIDE SEQUENCE</scope>
    <source>
        <strain evidence="12">INE</strain>
    </source>
</reference>
<dbReference type="Gene3D" id="3.40.50.300">
    <property type="entry name" value="P-loop containing nucleotide triphosphate hydrolases"/>
    <property type="match status" value="1"/>
</dbReference>
<dbReference type="SUPFAM" id="SSF48019">
    <property type="entry name" value="post-AAA+ oligomerization domain-like"/>
    <property type="match status" value="1"/>
</dbReference>
<protein>
    <recommendedName>
        <fullName evidence="2">DNA polymerase III subunit delta</fullName>
        <ecNumber evidence="1">2.7.7.7</ecNumber>
    </recommendedName>
</protein>
<dbReference type="PANTHER" id="PTHR34388">
    <property type="entry name" value="DNA POLYMERASE III SUBUNIT DELTA"/>
    <property type="match status" value="1"/>
</dbReference>
<evidence type="ECO:0000259" key="9">
    <source>
        <dbReference type="Pfam" id="PF06144"/>
    </source>
</evidence>
<dbReference type="InterPro" id="IPR048466">
    <property type="entry name" value="DNA_pol3_delta-like_C"/>
</dbReference>
<evidence type="ECO:0000256" key="1">
    <source>
        <dbReference type="ARBA" id="ARBA00012417"/>
    </source>
</evidence>
<dbReference type="EMBL" id="CDGJ01000033">
    <property type="protein sequence ID" value="CEJ06804.1"/>
    <property type="molecule type" value="Genomic_DNA"/>
</dbReference>
<dbReference type="Gene3D" id="1.20.272.10">
    <property type="match status" value="1"/>
</dbReference>
<dbReference type="NCBIfam" id="TIGR01128">
    <property type="entry name" value="holA"/>
    <property type="match status" value="1"/>
</dbReference>
<keyword evidence="13" id="KW-1185">Reference proteome</keyword>
<dbReference type="KEGG" id="aacx:DEACI_0012"/>
<reference evidence="11" key="2">
    <citation type="submission" date="2020-01" db="EMBL/GenBank/DDBJ databases">
        <authorList>
            <person name="Hornung B."/>
        </authorList>
    </citation>
    <scope>NUCLEOTIDE SEQUENCE</scope>
    <source>
        <strain evidence="11">PacBioINE</strain>
    </source>
</reference>
<organism evidence="11">
    <name type="scientific">Acididesulfobacillus acetoxydans</name>
    <dbReference type="NCBI Taxonomy" id="1561005"/>
    <lineage>
        <taxon>Bacteria</taxon>
        <taxon>Bacillati</taxon>
        <taxon>Bacillota</taxon>
        <taxon>Clostridia</taxon>
        <taxon>Eubacteriales</taxon>
        <taxon>Peptococcaceae</taxon>
        <taxon>Acididesulfobacillus</taxon>
    </lineage>
</organism>
<evidence type="ECO:0000256" key="6">
    <source>
        <dbReference type="ARBA" id="ARBA00022932"/>
    </source>
</evidence>
<dbReference type="Pfam" id="PF06144">
    <property type="entry name" value="DNA_pol3_delta"/>
    <property type="match status" value="1"/>
</dbReference>
<dbReference type="PANTHER" id="PTHR34388:SF1">
    <property type="entry name" value="DNA POLYMERASE III SUBUNIT DELTA"/>
    <property type="match status" value="1"/>
</dbReference>
<gene>
    <name evidence="11" type="ORF">DEACI_0012</name>
    <name evidence="12" type="ORF">DEACI_1255</name>
</gene>
<dbReference type="GO" id="GO:0003887">
    <property type="term" value="F:DNA-directed DNA polymerase activity"/>
    <property type="evidence" value="ECO:0007669"/>
    <property type="project" value="UniProtKB-KW"/>
</dbReference>
<dbReference type="Proteomes" id="UP000836597">
    <property type="component" value="Chromosome"/>
</dbReference>
<dbReference type="InterPro" id="IPR008921">
    <property type="entry name" value="DNA_pol3_clamp-load_cplx_C"/>
</dbReference>
<proteinExistence type="inferred from homology"/>
<accession>A0A8S0X2P7</accession>
<evidence type="ECO:0000256" key="5">
    <source>
        <dbReference type="ARBA" id="ARBA00022705"/>
    </source>
</evidence>
<keyword evidence="3 11" id="KW-0808">Transferase</keyword>
<name>A0A8S0X2P7_9FIRM</name>
<evidence type="ECO:0000256" key="8">
    <source>
        <dbReference type="ARBA" id="ARBA00049244"/>
    </source>
</evidence>
<keyword evidence="6 11" id="KW-0239">DNA-directed DNA polymerase</keyword>
<sequence>MREIEQVIRAAANGKIPGIWLWYGEERFLTQEALRVLKESYLKEDPSGSSIETLSAEEVSPAAVVALANSSSFFSRRLIVVQDLPYFREGASEDVECFNGYFADPNPGTCLLFVAETVHKGRKFYKAAEKYGAILEFSSPRRTWEWQAWLKAETEVRNKEMSPEAAALFLAWAGHHSGVLSRELDKLEVFTGERRDILPADVEQVVIRTAEATVFELLDAVARRSAGEATVKLHEVVRLEHPLKVMTLLVRQVRLLLGALAWRRRGEDGASLASALNIRPYEAKKIWAQSQSMTESQLARALQECLRTEIALKNGGGDPVFLLEMLIIRFCAG</sequence>
<comment type="similarity">
    <text evidence="7">Belongs to the DNA polymerase HolA subunit family.</text>
</comment>
<evidence type="ECO:0000256" key="7">
    <source>
        <dbReference type="ARBA" id="ARBA00034754"/>
    </source>
</evidence>
<feature type="domain" description="DNA polymerase III delta subunit-like C-terminal" evidence="10">
    <location>
        <begin position="211"/>
        <end position="330"/>
    </location>
</feature>
<evidence type="ECO:0000259" key="10">
    <source>
        <dbReference type="Pfam" id="PF21694"/>
    </source>
</evidence>
<dbReference type="Gene3D" id="1.10.8.60">
    <property type="match status" value="1"/>
</dbReference>
<keyword evidence="5" id="KW-0235">DNA replication</keyword>
<evidence type="ECO:0000313" key="11">
    <source>
        <dbReference type="EMBL" id="CAA7599390.1"/>
    </source>
</evidence>
<dbReference type="SUPFAM" id="SSF52540">
    <property type="entry name" value="P-loop containing nucleoside triphosphate hydrolases"/>
    <property type="match status" value="1"/>
</dbReference>
<dbReference type="AlphaFoldDB" id="A0A8S0X2P7"/>
<evidence type="ECO:0000313" key="13">
    <source>
        <dbReference type="Proteomes" id="UP001071230"/>
    </source>
</evidence>
<dbReference type="EMBL" id="LR746496">
    <property type="protein sequence ID" value="CAA7599390.1"/>
    <property type="molecule type" value="Genomic_DNA"/>
</dbReference>
<evidence type="ECO:0000256" key="3">
    <source>
        <dbReference type="ARBA" id="ARBA00022679"/>
    </source>
</evidence>
<dbReference type="Pfam" id="PF21694">
    <property type="entry name" value="DNA_pol3_delta_C"/>
    <property type="match status" value="1"/>
</dbReference>
<dbReference type="InterPro" id="IPR027417">
    <property type="entry name" value="P-loop_NTPase"/>
</dbReference>
<dbReference type="InterPro" id="IPR005790">
    <property type="entry name" value="DNA_polIII_delta"/>
</dbReference>
<evidence type="ECO:0000256" key="2">
    <source>
        <dbReference type="ARBA" id="ARBA00017703"/>
    </source>
</evidence>
<dbReference type="GO" id="GO:0006261">
    <property type="term" value="P:DNA-templated DNA replication"/>
    <property type="evidence" value="ECO:0007669"/>
    <property type="project" value="TreeGrafter"/>
</dbReference>
<keyword evidence="4 11" id="KW-0548">Nucleotidyltransferase</keyword>
<comment type="catalytic activity">
    <reaction evidence="8">
        <text>DNA(n) + a 2'-deoxyribonucleoside 5'-triphosphate = DNA(n+1) + diphosphate</text>
        <dbReference type="Rhea" id="RHEA:22508"/>
        <dbReference type="Rhea" id="RHEA-COMP:17339"/>
        <dbReference type="Rhea" id="RHEA-COMP:17340"/>
        <dbReference type="ChEBI" id="CHEBI:33019"/>
        <dbReference type="ChEBI" id="CHEBI:61560"/>
        <dbReference type="ChEBI" id="CHEBI:173112"/>
        <dbReference type="EC" id="2.7.7.7"/>
    </reaction>
</comment>
<feature type="domain" description="DNA polymerase III delta N-terminal" evidence="9">
    <location>
        <begin position="21"/>
        <end position="136"/>
    </location>
</feature>
<evidence type="ECO:0000256" key="4">
    <source>
        <dbReference type="ARBA" id="ARBA00022695"/>
    </source>
</evidence>
<dbReference type="Proteomes" id="UP001071230">
    <property type="component" value="Unassembled WGS sequence"/>
</dbReference>
<evidence type="ECO:0000313" key="12">
    <source>
        <dbReference type="EMBL" id="CEJ06804.1"/>
    </source>
</evidence>
<dbReference type="InterPro" id="IPR010372">
    <property type="entry name" value="DNA_pol3_delta_N"/>
</dbReference>
<dbReference type="EC" id="2.7.7.7" evidence="1"/>